<reference evidence="1 2" key="1">
    <citation type="journal article" date="2015" name="Stand. Genomic Sci.">
        <title>Genomic Encyclopedia of Bacterial and Archaeal Type Strains, Phase III: the genomes of soil and plant-associated and newly described type strains.</title>
        <authorList>
            <person name="Whitman W.B."/>
            <person name="Woyke T."/>
            <person name="Klenk H.P."/>
            <person name="Zhou Y."/>
            <person name="Lilburn T.G."/>
            <person name="Beck B.J."/>
            <person name="De Vos P."/>
            <person name="Vandamme P."/>
            <person name="Eisen J.A."/>
            <person name="Garrity G."/>
            <person name="Hugenholtz P."/>
            <person name="Kyrpides N.C."/>
        </authorList>
    </citation>
    <scope>NUCLEOTIDE SEQUENCE [LARGE SCALE GENOMIC DNA]</scope>
    <source>
        <strain evidence="1 2">CGMCC 1.10947</strain>
    </source>
</reference>
<proteinExistence type="predicted"/>
<name>A0A562KC42_9BRAD</name>
<evidence type="ECO:0000313" key="1">
    <source>
        <dbReference type="EMBL" id="TWH92989.1"/>
    </source>
</evidence>
<dbReference type="SUPFAM" id="SSF88697">
    <property type="entry name" value="PUA domain-like"/>
    <property type="match status" value="1"/>
</dbReference>
<accession>A0A562KC42</accession>
<dbReference type="Proteomes" id="UP000317176">
    <property type="component" value="Unassembled WGS sequence"/>
</dbReference>
<dbReference type="Gene3D" id="2.30.130.30">
    <property type="entry name" value="Hypothetical protein"/>
    <property type="match status" value="1"/>
</dbReference>
<protein>
    <submittedName>
        <fullName evidence="1">Putative transcriptional regulator</fullName>
    </submittedName>
</protein>
<comment type="caution">
    <text evidence="1">The sequence shown here is derived from an EMBL/GenBank/DDBJ whole genome shotgun (WGS) entry which is preliminary data.</text>
</comment>
<sequence>MRVLLSIKPVHVENILSGAKTFEFRRKIFSRRDVKTVLIYCTRPVGRLVGEFDIAEILEGHPEQLWLKTRSGSGISKEYYDGYFCGRTQAYALKIGAVRAFAEHINPSHVMENFSPPQSFMYVGHQRAPLFEQAHF</sequence>
<dbReference type="OrthoDB" id="9797478at2"/>
<dbReference type="RefSeq" id="WP_145642949.1">
    <property type="nucleotide sequence ID" value="NZ_CP088014.1"/>
</dbReference>
<evidence type="ECO:0000313" key="2">
    <source>
        <dbReference type="Proteomes" id="UP000317176"/>
    </source>
</evidence>
<organism evidence="1 2">
    <name type="scientific">Bradyrhizobium daqingense</name>
    <dbReference type="NCBI Taxonomy" id="993502"/>
    <lineage>
        <taxon>Bacteria</taxon>
        <taxon>Pseudomonadati</taxon>
        <taxon>Pseudomonadota</taxon>
        <taxon>Alphaproteobacteria</taxon>
        <taxon>Hyphomicrobiales</taxon>
        <taxon>Nitrobacteraceae</taxon>
        <taxon>Bradyrhizobium</taxon>
    </lineage>
</organism>
<dbReference type="InterPro" id="IPR015947">
    <property type="entry name" value="PUA-like_sf"/>
</dbReference>
<keyword evidence="2" id="KW-1185">Reference proteome</keyword>
<gene>
    <name evidence="1" type="ORF">IQ17_07078</name>
</gene>
<dbReference type="EMBL" id="VLKL01000046">
    <property type="protein sequence ID" value="TWH92989.1"/>
    <property type="molecule type" value="Genomic_DNA"/>
</dbReference>
<dbReference type="AlphaFoldDB" id="A0A562KC42"/>